<comment type="similarity">
    <text evidence="1">Belongs to the ornithine cyclodeaminase/mu-crystallin family.</text>
</comment>
<dbReference type="RefSeq" id="WP_006258404.1">
    <property type="nucleotide sequence ID" value="NZ_BCMQ01000015.1"/>
</dbReference>
<dbReference type="EMBL" id="CP013690">
    <property type="protein sequence ID" value="ALU27700.1"/>
    <property type="molecule type" value="Genomic_DNA"/>
</dbReference>
<dbReference type="Proteomes" id="UP000069030">
    <property type="component" value="Chromosome"/>
</dbReference>
<name>A0A0S7EEM3_9FLAO</name>
<dbReference type="PANTHER" id="PTHR13812:SF19">
    <property type="entry name" value="KETIMINE REDUCTASE MU-CRYSTALLIN"/>
    <property type="match status" value="1"/>
</dbReference>
<gene>
    <name evidence="2" type="ORF">AS202_16780</name>
</gene>
<sequence>MNTIKVLNSEDIKQLVSIEEAIETVVDAYVELSNNTAEMPERVITGLGNDYLDIFFKPSLISNINTAGVKLLSIRKQGGVNGHPAIQELVILIDSENNLTQAIVDGSHLTALRTGGASGVATRYLARKDSSVMALFGAGAQAYTQFEAVCAERPIKKAYLFGSSKNSKSVQTFIEYYKDKSDVEIIAADNLEVLANVDIICTVTPSATPLFKTSHLKKGVHINAAGSYSPTMHELPEDIFMDSSLFVDHEDSCFSSTADILVPLEKALLPEENYKGEIGDLILGKIQGRTSDSEITVFKNVGIAIQDLITAKYAYDKACRENLGTSIEM</sequence>
<dbReference type="eggNOG" id="COG2423">
    <property type="taxonomic scope" value="Bacteria"/>
</dbReference>
<evidence type="ECO:0000313" key="3">
    <source>
        <dbReference type="Proteomes" id="UP000069030"/>
    </source>
</evidence>
<dbReference type="AlphaFoldDB" id="A0A0S7EEM3"/>
<dbReference type="KEGG" id="mod:AS202_16780"/>
<dbReference type="InterPro" id="IPR036291">
    <property type="entry name" value="NAD(P)-bd_dom_sf"/>
</dbReference>
<dbReference type="GO" id="GO:0005737">
    <property type="term" value="C:cytoplasm"/>
    <property type="evidence" value="ECO:0007669"/>
    <property type="project" value="TreeGrafter"/>
</dbReference>
<dbReference type="PIRSF" id="PIRSF001439">
    <property type="entry name" value="CryM"/>
    <property type="match status" value="1"/>
</dbReference>
<dbReference type="SUPFAM" id="SSF51735">
    <property type="entry name" value="NAD(P)-binding Rossmann-fold domains"/>
    <property type="match status" value="1"/>
</dbReference>
<evidence type="ECO:0000256" key="1">
    <source>
        <dbReference type="ARBA" id="ARBA00008903"/>
    </source>
</evidence>
<dbReference type="Gene3D" id="3.30.1780.10">
    <property type="entry name" value="ornithine cyclodeaminase, domain 1"/>
    <property type="match status" value="1"/>
</dbReference>
<dbReference type="Gene3D" id="3.40.50.720">
    <property type="entry name" value="NAD(P)-binding Rossmann-like Domain"/>
    <property type="match status" value="1"/>
</dbReference>
<organism evidence="2 3">
    <name type="scientific">Myroides odoratimimus</name>
    <dbReference type="NCBI Taxonomy" id="76832"/>
    <lineage>
        <taxon>Bacteria</taxon>
        <taxon>Pseudomonadati</taxon>
        <taxon>Bacteroidota</taxon>
        <taxon>Flavobacteriia</taxon>
        <taxon>Flavobacteriales</taxon>
        <taxon>Flavobacteriaceae</taxon>
        <taxon>Myroides</taxon>
    </lineage>
</organism>
<dbReference type="GO" id="GO:0019752">
    <property type="term" value="P:carboxylic acid metabolic process"/>
    <property type="evidence" value="ECO:0007669"/>
    <property type="project" value="UniProtKB-ARBA"/>
</dbReference>
<dbReference type="Pfam" id="PF02423">
    <property type="entry name" value="OCD_Mu_crystall"/>
    <property type="match status" value="1"/>
</dbReference>
<dbReference type="FunFam" id="3.40.50.720:FF:000311">
    <property type="entry name" value="Ornithine cyclodeaminase"/>
    <property type="match status" value="1"/>
</dbReference>
<protein>
    <submittedName>
        <fullName evidence="2">Ornithine cyclodeaminase</fullName>
    </submittedName>
</protein>
<dbReference type="PANTHER" id="PTHR13812">
    <property type="entry name" value="KETIMINE REDUCTASE MU-CRYSTALLIN"/>
    <property type="match status" value="1"/>
</dbReference>
<reference evidence="2 3" key="1">
    <citation type="journal article" date="2016" name="J. Zhejiang Univ. Sci. B">
        <title>Antibiotic resistance mechanisms of Myroides sp.</title>
        <authorList>
            <person name="Hu S."/>
            <person name="Yuan S."/>
            <person name="Qu H."/>
            <person name="Jiang T."/>
            <person name="Zhou Y."/>
            <person name="Wang M."/>
            <person name="Ming D."/>
        </authorList>
    </citation>
    <scope>NUCLEOTIDE SEQUENCE [LARGE SCALE GENOMIC DNA]</scope>
    <source>
        <strain evidence="2 3">PR63039</strain>
    </source>
</reference>
<proteinExistence type="inferred from homology"/>
<dbReference type="InterPro" id="IPR023401">
    <property type="entry name" value="ODC_N"/>
</dbReference>
<evidence type="ECO:0000313" key="2">
    <source>
        <dbReference type="EMBL" id="ALU27700.1"/>
    </source>
</evidence>
<dbReference type="GO" id="GO:0016491">
    <property type="term" value="F:oxidoreductase activity"/>
    <property type="evidence" value="ECO:0007669"/>
    <property type="project" value="UniProtKB-ARBA"/>
</dbReference>
<accession>A0A0S7EEM3</accession>
<dbReference type="InterPro" id="IPR003462">
    <property type="entry name" value="ODC_Mu_crystall"/>
</dbReference>